<dbReference type="CDD" id="cd07331">
    <property type="entry name" value="M48C_Oma1_like"/>
    <property type="match status" value="1"/>
</dbReference>
<dbReference type="Proteomes" id="UP000515211">
    <property type="component" value="Chromosome 6"/>
</dbReference>
<evidence type="ECO:0000256" key="6">
    <source>
        <dbReference type="ARBA" id="ARBA00023049"/>
    </source>
</evidence>
<protein>
    <submittedName>
        <fullName evidence="10">Uncharacterized protein LOC107495407</fullName>
    </submittedName>
</protein>
<dbReference type="GO" id="GO:0016020">
    <property type="term" value="C:membrane"/>
    <property type="evidence" value="ECO:0007669"/>
    <property type="project" value="TreeGrafter"/>
</dbReference>
<accession>A0A6P4DWK4</accession>
<name>A0A6P4DWK4_ARADU</name>
<dbReference type="InterPro" id="IPR051156">
    <property type="entry name" value="Mito/Outer_Membr_Metalloprot"/>
</dbReference>
<keyword evidence="7" id="KW-1133">Transmembrane helix</keyword>
<dbReference type="KEGG" id="adu:107495407"/>
<keyword evidence="5" id="KW-0862">Zinc</keyword>
<keyword evidence="7" id="KW-0812">Transmembrane</keyword>
<sequence length="562" mass="64290">MVVVFLVIRELIIARYRNMRNPRHVFFVVLVGSGILITMHFRSLETVPYTKRTRCILLSNDMERQLGEAEFEKQKASFKGKILPPIHPQSVRIRMISMEIIDSLQRGLSKEQVWSDVGYASAYVTGFEGHTEETLKSLTNASAYCKAESGWHKEDEILDDSWVQQSRKKGPAASHLDGLNWEVLVVNESEVNAFWLPGGKIVVYTGLLEHFKTDAEIATIIGHEVGHALARHTAEYMTKNLWFAILQFILYRFVNPEVVTTMSSLFLRLPFRRLMEMEADYIGMLLIASAGYDPRVAPTVYEKLGKVKGEWALWDYLFTHPSGRKRAELLSQAKIMEEAFTIYKNARSGRCIEGFVWTNEFAGDGLGWKAFDCVTLLRDGEKVLGIIISPTRELSNQIYHVAQPGEVKSDMKKIEELIGTLGRLYDIMNRMDFLDFKNFEVSWFLPTQRKMAEADASQMNNMKDASISTRHIYAMLANQAGGYENVNYTLRDMYNEIARRRHILDAKDHYELCLTHFNSNKGALGQVEYPKKMLKAKDYQGVNVAASGVMAMVEDCFWLFTI</sequence>
<evidence type="ECO:0000256" key="5">
    <source>
        <dbReference type="ARBA" id="ARBA00022833"/>
    </source>
</evidence>
<dbReference type="GeneID" id="107495407"/>
<organism evidence="9 10">
    <name type="scientific">Arachis duranensis</name>
    <name type="common">Wild peanut</name>
    <dbReference type="NCBI Taxonomy" id="130453"/>
    <lineage>
        <taxon>Eukaryota</taxon>
        <taxon>Viridiplantae</taxon>
        <taxon>Streptophyta</taxon>
        <taxon>Embryophyta</taxon>
        <taxon>Tracheophyta</taxon>
        <taxon>Spermatophyta</taxon>
        <taxon>Magnoliopsida</taxon>
        <taxon>eudicotyledons</taxon>
        <taxon>Gunneridae</taxon>
        <taxon>Pentapetalae</taxon>
        <taxon>rosids</taxon>
        <taxon>fabids</taxon>
        <taxon>Fabales</taxon>
        <taxon>Fabaceae</taxon>
        <taxon>Papilionoideae</taxon>
        <taxon>50 kb inversion clade</taxon>
        <taxon>dalbergioids sensu lato</taxon>
        <taxon>Dalbergieae</taxon>
        <taxon>Pterocarpus clade</taxon>
        <taxon>Arachis</taxon>
    </lineage>
</organism>
<evidence type="ECO:0000313" key="10">
    <source>
        <dbReference type="RefSeq" id="XP_015972043.2"/>
    </source>
</evidence>
<evidence type="ECO:0000256" key="1">
    <source>
        <dbReference type="ARBA" id="ARBA00001947"/>
    </source>
</evidence>
<reference evidence="9" key="1">
    <citation type="journal article" date="2016" name="Nat. Genet.">
        <title>The genome sequences of Arachis duranensis and Arachis ipaensis, the diploid ancestors of cultivated peanut.</title>
        <authorList>
            <person name="Bertioli D.J."/>
            <person name="Cannon S.B."/>
            <person name="Froenicke L."/>
            <person name="Huang G."/>
            <person name="Farmer A.D."/>
            <person name="Cannon E.K."/>
            <person name="Liu X."/>
            <person name="Gao D."/>
            <person name="Clevenger J."/>
            <person name="Dash S."/>
            <person name="Ren L."/>
            <person name="Moretzsohn M.C."/>
            <person name="Shirasawa K."/>
            <person name="Huang W."/>
            <person name="Vidigal B."/>
            <person name="Abernathy B."/>
            <person name="Chu Y."/>
            <person name="Niederhuth C.E."/>
            <person name="Umale P."/>
            <person name="Araujo A.C."/>
            <person name="Kozik A."/>
            <person name="Kim K.D."/>
            <person name="Burow M.D."/>
            <person name="Varshney R.K."/>
            <person name="Wang X."/>
            <person name="Zhang X."/>
            <person name="Barkley N."/>
            <person name="Guimaraes P.M."/>
            <person name="Isobe S."/>
            <person name="Guo B."/>
            <person name="Liao B."/>
            <person name="Stalker H.T."/>
            <person name="Schmitz R.J."/>
            <person name="Scheffler B.E."/>
            <person name="Leal-Bertioli S.C."/>
            <person name="Xun X."/>
            <person name="Jackson S.A."/>
            <person name="Michelmore R."/>
            <person name="Ozias-Akins P."/>
        </authorList>
    </citation>
    <scope>NUCLEOTIDE SEQUENCE [LARGE SCALE GENOMIC DNA]</scope>
    <source>
        <strain evidence="9">cv. V14167</strain>
    </source>
</reference>
<dbReference type="RefSeq" id="XP_015972043.2">
    <property type="nucleotide sequence ID" value="XM_016116557.3"/>
</dbReference>
<evidence type="ECO:0000256" key="2">
    <source>
        <dbReference type="ARBA" id="ARBA00022670"/>
    </source>
</evidence>
<evidence type="ECO:0000259" key="8">
    <source>
        <dbReference type="Pfam" id="PF01435"/>
    </source>
</evidence>
<keyword evidence="3" id="KW-0479">Metal-binding</keyword>
<evidence type="ECO:0000256" key="7">
    <source>
        <dbReference type="SAM" id="Phobius"/>
    </source>
</evidence>
<keyword evidence="2" id="KW-0645">Protease</keyword>
<dbReference type="Gene3D" id="3.30.2010.10">
    <property type="entry name" value="Metalloproteases ('zincins'), catalytic domain"/>
    <property type="match status" value="1"/>
</dbReference>
<comment type="cofactor">
    <cofactor evidence="1">
        <name>Zn(2+)</name>
        <dbReference type="ChEBI" id="CHEBI:29105"/>
    </cofactor>
</comment>
<dbReference type="InterPro" id="IPR001915">
    <property type="entry name" value="Peptidase_M48"/>
</dbReference>
<keyword evidence="7" id="KW-0472">Membrane</keyword>
<keyword evidence="4" id="KW-0378">Hydrolase</keyword>
<dbReference type="PANTHER" id="PTHR22726">
    <property type="entry name" value="METALLOENDOPEPTIDASE OMA1"/>
    <property type="match status" value="1"/>
</dbReference>
<dbReference type="GO" id="GO:0004222">
    <property type="term" value="F:metalloendopeptidase activity"/>
    <property type="evidence" value="ECO:0007669"/>
    <property type="project" value="InterPro"/>
</dbReference>
<proteinExistence type="predicted"/>
<dbReference type="AlphaFoldDB" id="A0A6P4DWK4"/>
<dbReference type="GO" id="GO:0051603">
    <property type="term" value="P:proteolysis involved in protein catabolic process"/>
    <property type="evidence" value="ECO:0007669"/>
    <property type="project" value="TreeGrafter"/>
</dbReference>
<evidence type="ECO:0000256" key="3">
    <source>
        <dbReference type="ARBA" id="ARBA00022723"/>
    </source>
</evidence>
<dbReference type="Pfam" id="PF01435">
    <property type="entry name" value="Peptidase_M48"/>
    <property type="match status" value="1"/>
</dbReference>
<dbReference type="PANTHER" id="PTHR22726:SF1">
    <property type="entry name" value="METALLOENDOPEPTIDASE OMA1, MITOCHONDRIAL"/>
    <property type="match status" value="1"/>
</dbReference>
<feature type="transmembrane region" description="Helical" evidence="7">
    <location>
        <begin position="25"/>
        <end position="44"/>
    </location>
</feature>
<feature type="domain" description="Peptidase M48" evidence="8">
    <location>
        <begin position="160"/>
        <end position="332"/>
    </location>
</feature>
<evidence type="ECO:0000256" key="4">
    <source>
        <dbReference type="ARBA" id="ARBA00022801"/>
    </source>
</evidence>
<keyword evidence="6" id="KW-0482">Metalloprotease</keyword>
<gene>
    <name evidence="10" type="primary">LOC107495407</name>
</gene>
<evidence type="ECO:0000313" key="9">
    <source>
        <dbReference type="Proteomes" id="UP000515211"/>
    </source>
</evidence>
<keyword evidence="9" id="KW-1185">Reference proteome</keyword>
<dbReference type="GO" id="GO:0046872">
    <property type="term" value="F:metal ion binding"/>
    <property type="evidence" value="ECO:0007669"/>
    <property type="project" value="UniProtKB-KW"/>
</dbReference>
<reference evidence="10" key="2">
    <citation type="submission" date="2025-08" db="UniProtKB">
        <authorList>
            <consortium name="RefSeq"/>
        </authorList>
    </citation>
    <scope>IDENTIFICATION</scope>
    <source>
        <tissue evidence="10">Whole plant</tissue>
    </source>
</reference>